<dbReference type="EMBL" id="JMCB01000003">
    <property type="protein sequence ID" value="KFE70189.1"/>
    <property type="molecule type" value="Genomic_DNA"/>
</dbReference>
<dbReference type="GO" id="GO:0030288">
    <property type="term" value="C:outer membrane-bounded periplasmic space"/>
    <property type="evidence" value="ECO:0007669"/>
    <property type="project" value="InterPro"/>
</dbReference>
<gene>
    <name evidence="2" type="ORF">DB31_5231</name>
</gene>
<feature type="coiled-coil region" evidence="1">
    <location>
        <begin position="397"/>
        <end position="424"/>
    </location>
</feature>
<reference evidence="2 3" key="1">
    <citation type="submission" date="2014-04" db="EMBL/GenBank/DDBJ databases">
        <title>Genome assembly of Hyalangium minutum DSM 14724.</title>
        <authorList>
            <person name="Sharma G."/>
            <person name="Subramanian S."/>
        </authorList>
    </citation>
    <scope>NUCLEOTIDE SEQUENCE [LARGE SCALE GENOMIC DNA]</scope>
    <source>
        <strain evidence="2 3">DSM 14724</strain>
    </source>
</reference>
<organism evidence="2 3">
    <name type="scientific">Hyalangium minutum</name>
    <dbReference type="NCBI Taxonomy" id="394096"/>
    <lineage>
        <taxon>Bacteria</taxon>
        <taxon>Pseudomonadati</taxon>
        <taxon>Myxococcota</taxon>
        <taxon>Myxococcia</taxon>
        <taxon>Myxococcales</taxon>
        <taxon>Cystobacterineae</taxon>
        <taxon>Archangiaceae</taxon>
        <taxon>Hyalangium</taxon>
    </lineage>
</organism>
<dbReference type="STRING" id="394096.DB31_5231"/>
<keyword evidence="3" id="KW-1185">Reference proteome</keyword>
<evidence type="ECO:0000313" key="2">
    <source>
        <dbReference type="EMBL" id="KFE70189.1"/>
    </source>
</evidence>
<evidence type="ECO:0000313" key="3">
    <source>
        <dbReference type="Proteomes" id="UP000028725"/>
    </source>
</evidence>
<comment type="caution">
    <text evidence="2">The sequence shown here is derived from an EMBL/GenBank/DDBJ whole genome shotgun (WGS) entry which is preliminary data.</text>
</comment>
<name>A0A085WR76_9BACT</name>
<accession>A0A085WR76</accession>
<keyword evidence="1" id="KW-0175">Coiled coil</keyword>
<sequence>MLCLLLLPLLSARAEGSEPKRVVAVLYFDNNTGDSSLNVLQKGFADMMVTDLSAVEQLQLVEREKLQAIIDEQKLQRSKYFDAKTAVKLGKLVGAQYAVSGSFQAMEPQLRIDIKMFDLQTGNVLVTGQVVGLKNKLFELQQQLVTRFVTGLALKLPGPPRLKSRTPDVDTLLSYSKGIDLVDQGKLEEARVQLAAVVSKAPTFLLARERHEQLLARLKASEAKRGEVLSDVSEALGRSAEEFLRSTPAEGLDEKGSLMRLGYRSVRLQYLLRQLKPHLGTEHPNVILPGHEAQVLALLRLWHEQGIAYVQENREHFRRFHKVIEGAPYLSSMSLTLQPEDEERLRQAKYGSLAYEDDAPVSVAEFLLMGRYRTSSESFQMAPTLADQDPSVLKEGFQLLDEALQEAEATIPRLQEARARQVLELYGDALMLRGHVEEAVAKWQLFLDRFPSARAFPWISNKIKTALGVGPNLRENAGTQYNVALASCDMPAAREGYHHELNRRLQTQGYKAARAMFEELDAKCSGAKDAKFVIRGVLVSTALSAGRAGDCATFHSLSPRFLELGGSKGDLAGYLKNYVPHCLPAPATSP</sequence>
<dbReference type="InterPro" id="IPR005534">
    <property type="entry name" value="Curli_assmbl/transp-comp_CsgG"/>
</dbReference>
<dbReference type="AlphaFoldDB" id="A0A085WR76"/>
<evidence type="ECO:0000256" key="1">
    <source>
        <dbReference type="SAM" id="Coils"/>
    </source>
</evidence>
<proteinExistence type="predicted"/>
<protein>
    <submittedName>
        <fullName evidence="2">TPR domain protein, putative component of TonB system</fullName>
    </submittedName>
</protein>
<dbReference type="Pfam" id="PF03783">
    <property type="entry name" value="CsgG"/>
    <property type="match status" value="1"/>
</dbReference>
<dbReference type="Gene3D" id="3.40.50.10610">
    <property type="entry name" value="ABC-type transport auxiliary lipoprotein component"/>
    <property type="match status" value="1"/>
</dbReference>
<dbReference type="Proteomes" id="UP000028725">
    <property type="component" value="Unassembled WGS sequence"/>
</dbReference>